<gene>
    <name evidence="6" type="ORF">KQ486_08125</name>
</gene>
<dbReference type="EMBL" id="JAHLZF010000010">
    <property type="protein sequence ID" value="MBU6080984.1"/>
    <property type="molecule type" value="Genomic_DNA"/>
</dbReference>
<protein>
    <submittedName>
        <fullName evidence="6">ATP-binding cassette domain-containing protein</fullName>
    </submittedName>
</protein>
<dbReference type="InterPro" id="IPR013563">
    <property type="entry name" value="Oligopep_ABC_C"/>
</dbReference>
<sequence length="350" mass="39483">MSKIVEETAKEAFGKVTDEPILEVKNLKTYFPISSGKWFNKETKYLKAVDEVSFYVNQGETLGIVGESGCGKSTTGNSIIRLVEPTAGEVWFKGENIATMKSREFKPFKKNIQMIFQDPFSSLNPRMHVFDIIAEPLRTNKMYQGKDLEQRVYELMDTVGLDPDLANRFPHQFSGGQRQRIGIARAIAVKPELIICDEPVSALDVSIQAQILNLLNRLQRDLGLTYIFIAHGIPAVKYVSDRIAVMYMGEIVEMADKDALFKATLHPYTRKLISAVPSTDPKKRTIGEEQAIADELNQGESDVVGCKFADRCPLARAHCREVRPDLRQLRSGHFVKCHYPLEQEALEENV</sequence>
<keyword evidence="2" id="KW-0813">Transport</keyword>
<dbReference type="PROSITE" id="PS50893">
    <property type="entry name" value="ABC_TRANSPORTER_2"/>
    <property type="match status" value="1"/>
</dbReference>
<dbReference type="Proteomes" id="UP000812672">
    <property type="component" value="Unassembled WGS sequence"/>
</dbReference>
<evidence type="ECO:0000256" key="2">
    <source>
        <dbReference type="ARBA" id="ARBA00022448"/>
    </source>
</evidence>
<dbReference type="NCBIfam" id="TIGR01727">
    <property type="entry name" value="oligo_HPY"/>
    <property type="match status" value="1"/>
</dbReference>
<keyword evidence="3" id="KW-0547">Nucleotide-binding</keyword>
<organism evidence="6 7">
    <name type="scientific">Allobacillus halotolerans</name>
    <dbReference type="NCBI Taxonomy" id="570278"/>
    <lineage>
        <taxon>Bacteria</taxon>
        <taxon>Bacillati</taxon>
        <taxon>Bacillota</taxon>
        <taxon>Bacilli</taxon>
        <taxon>Bacillales</taxon>
        <taxon>Bacillaceae</taxon>
        <taxon>Allobacillus</taxon>
    </lineage>
</organism>
<proteinExistence type="inferred from homology"/>
<dbReference type="PROSITE" id="PS00211">
    <property type="entry name" value="ABC_TRANSPORTER_1"/>
    <property type="match status" value="1"/>
</dbReference>
<dbReference type="PANTHER" id="PTHR43776">
    <property type="entry name" value="TRANSPORT ATP-BINDING PROTEIN"/>
    <property type="match status" value="1"/>
</dbReference>
<accession>A0ABS6GPD1</accession>
<dbReference type="InterPro" id="IPR003593">
    <property type="entry name" value="AAA+_ATPase"/>
</dbReference>
<comment type="caution">
    <text evidence="6">The sequence shown here is derived from an EMBL/GenBank/DDBJ whole genome shotgun (WGS) entry which is preliminary data.</text>
</comment>
<dbReference type="Pfam" id="PF08352">
    <property type="entry name" value="oligo_HPY"/>
    <property type="match status" value="1"/>
</dbReference>
<name>A0ABS6GPD1_9BACI</name>
<dbReference type="SMART" id="SM00382">
    <property type="entry name" value="AAA"/>
    <property type="match status" value="1"/>
</dbReference>
<dbReference type="InterPro" id="IPR003439">
    <property type="entry name" value="ABC_transporter-like_ATP-bd"/>
</dbReference>
<dbReference type="Pfam" id="PF00005">
    <property type="entry name" value="ABC_tran"/>
    <property type="match status" value="1"/>
</dbReference>
<dbReference type="CDD" id="cd03257">
    <property type="entry name" value="ABC_NikE_OppD_transporters"/>
    <property type="match status" value="1"/>
</dbReference>
<dbReference type="RefSeq" id="WP_216687330.1">
    <property type="nucleotide sequence ID" value="NZ_CAUPKR010000009.1"/>
</dbReference>
<comment type="similarity">
    <text evidence="1">Belongs to the ABC transporter superfamily.</text>
</comment>
<keyword evidence="7" id="KW-1185">Reference proteome</keyword>
<keyword evidence="4 6" id="KW-0067">ATP-binding</keyword>
<feature type="domain" description="ABC transporter" evidence="5">
    <location>
        <begin position="22"/>
        <end position="273"/>
    </location>
</feature>
<dbReference type="PANTHER" id="PTHR43776:SF7">
    <property type="entry name" value="D,D-DIPEPTIDE TRANSPORT ATP-BINDING PROTEIN DDPF-RELATED"/>
    <property type="match status" value="1"/>
</dbReference>
<evidence type="ECO:0000256" key="4">
    <source>
        <dbReference type="ARBA" id="ARBA00022840"/>
    </source>
</evidence>
<evidence type="ECO:0000259" key="5">
    <source>
        <dbReference type="PROSITE" id="PS50893"/>
    </source>
</evidence>
<evidence type="ECO:0000256" key="1">
    <source>
        <dbReference type="ARBA" id="ARBA00005417"/>
    </source>
</evidence>
<evidence type="ECO:0000313" key="7">
    <source>
        <dbReference type="Proteomes" id="UP000812672"/>
    </source>
</evidence>
<dbReference type="GO" id="GO:0005524">
    <property type="term" value="F:ATP binding"/>
    <property type="evidence" value="ECO:0007669"/>
    <property type="project" value="UniProtKB-KW"/>
</dbReference>
<dbReference type="InterPro" id="IPR017871">
    <property type="entry name" value="ABC_transporter-like_CS"/>
</dbReference>
<evidence type="ECO:0000313" key="6">
    <source>
        <dbReference type="EMBL" id="MBU6080984.1"/>
    </source>
</evidence>
<dbReference type="InterPro" id="IPR050319">
    <property type="entry name" value="ABC_transp_ATP-bind"/>
</dbReference>
<reference evidence="6 7" key="1">
    <citation type="journal article" date="2011" name="Int. J. Syst. Evol. Microbiol.">
        <title>Allobacillus halotolerans gen. nov., sp. nov. isolated from shrimp paste.</title>
        <authorList>
            <person name="Sheu S.Y."/>
            <person name="Arun A.B."/>
            <person name="Jiang S.R."/>
            <person name="Young C.C."/>
            <person name="Chen W.M."/>
        </authorList>
    </citation>
    <scope>NUCLEOTIDE SEQUENCE [LARGE SCALE GENOMIC DNA]</scope>
    <source>
        <strain evidence="6 7">LMG 24826</strain>
    </source>
</reference>
<evidence type="ECO:0000256" key="3">
    <source>
        <dbReference type="ARBA" id="ARBA00022741"/>
    </source>
</evidence>